<accession>A0A9Q3IDN2</accession>
<protein>
    <submittedName>
        <fullName evidence="2">Uncharacterized protein</fullName>
    </submittedName>
</protein>
<feature type="compositionally biased region" description="Basic residues" evidence="1">
    <location>
        <begin position="191"/>
        <end position="208"/>
    </location>
</feature>
<feature type="compositionally biased region" description="Basic residues" evidence="1">
    <location>
        <begin position="170"/>
        <end position="181"/>
    </location>
</feature>
<feature type="compositionally biased region" description="Polar residues" evidence="1">
    <location>
        <begin position="150"/>
        <end position="161"/>
    </location>
</feature>
<organism evidence="2 3">
    <name type="scientific">Austropuccinia psidii MF-1</name>
    <dbReference type="NCBI Taxonomy" id="1389203"/>
    <lineage>
        <taxon>Eukaryota</taxon>
        <taxon>Fungi</taxon>
        <taxon>Dikarya</taxon>
        <taxon>Basidiomycota</taxon>
        <taxon>Pucciniomycotina</taxon>
        <taxon>Pucciniomycetes</taxon>
        <taxon>Pucciniales</taxon>
        <taxon>Sphaerophragmiaceae</taxon>
        <taxon>Austropuccinia</taxon>
    </lineage>
</organism>
<evidence type="ECO:0000313" key="2">
    <source>
        <dbReference type="EMBL" id="MBW0536577.1"/>
    </source>
</evidence>
<sequence length="208" mass="23821">MHFLTWSQLEERKGLFRCGRSGFGQQGEWQDTEGNHAHTPINLPVKKRPQSRRLDRHGSSTSALPTPQRPVPVEHVTQDLKHGFKLPELGESLQKICLREISFNELMEIPKGWNLNRKCELLEERESKIRSNKATIKAMKEKWIQKDHSLTPSGSQEVDQASSPVASHSSKSRKAGFKSHHYSQFQEASRRRQGSKGKGKTTFSKRKK</sequence>
<dbReference type="Proteomes" id="UP000765509">
    <property type="component" value="Unassembled WGS sequence"/>
</dbReference>
<comment type="caution">
    <text evidence="2">The sequence shown here is derived from an EMBL/GenBank/DDBJ whole genome shotgun (WGS) entry which is preliminary data.</text>
</comment>
<dbReference type="EMBL" id="AVOT02041288">
    <property type="protein sequence ID" value="MBW0536577.1"/>
    <property type="molecule type" value="Genomic_DNA"/>
</dbReference>
<reference evidence="2" key="1">
    <citation type="submission" date="2021-03" db="EMBL/GenBank/DDBJ databases">
        <title>Draft genome sequence of rust myrtle Austropuccinia psidii MF-1, a brazilian biotype.</title>
        <authorList>
            <person name="Quecine M.C."/>
            <person name="Pachon D.M.R."/>
            <person name="Bonatelli M.L."/>
            <person name="Correr F.H."/>
            <person name="Franceschini L.M."/>
            <person name="Leite T.F."/>
            <person name="Margarido G.R.A."/>
            <person name="Almeida C.A."/>
            <person name="Ferrarezi J.A."/>
            <person name="Labate C.A."/>
        </authorList>
    </citation>
    <scope>NUCLEOTIDE SEQUENCE</scope>
    <source>
        <strain evidence="2">MF-1</strain>
    </source>
</reference>
<evidence type="ECO:0000313" key="3">
    <source>
        <dbReference type="Proteomes" id="UP000765509"/>
    </source>
</evidence>
<evidence type="ECO:0000256" key="1">
    <source>
        <dbReference type="SAM" id="MobiDB-lite"/>
    </source>
</evidence>
<feature type="region of interest" description="Disordered" evidence="1">
    <location>
        <begin position="146"/>
        <end position="208"/>
    </location>
</feature>
<keyword evidence="3" id="KW-1185">Reference proteome</keyword>
<gene>
    <name evidence="2" type="ORF">O181_076292</name>
</gene>
<feature type="region of interest" description="Disordered" evidence="1">
    <location>
        <begin position="26"/>
        <end position="70"/>
    </location>
</feature>
<dbReference type="AlphaFoldDB" id="A0A9Q3IDN2"/>
<proteinExistence type="predicted"/>
<name>A0A9Q3IDN2_9BASI</name>